<name>A0A1H0Q327_9PSEU</name>
<keyword evidence="2 5" id="KW-0808">Transferase</keyword>
<proteinExistence type="predicted"/>
<gene>
    <name evidence="5" type="ORF">SAMN05192558_106382</name>
</gene>
<dbReference type="AlphaFoldDB" id="A0A1H0Q327"/>
<dbReference type="EMBL" id="FNJB01000006">
    <property type="protein sequence ID" value="SDP11807.1"/>
    <property type="molecule type" value="Genomic_DNA"/>
</dbReference>
<dbReference type="InterPro" id="IPR029063">
    <property type="entry name" value="SAM-dependent_MTases_sf"/>
</dbReference>
<dbReference type="Gene3D" id="3.40.50.150">
    <property type="entry name" value="Vaccinia Virus protein VP39"/>
    <property type="match status" value="1"/>
</dbReference>
<dbReference type="GO" id="GO:0008171">
    <property type="term" value="F:O-methyltransferase activity"/>
    <property type="evidence" value="ECO:0007669"/>
    <property type="project" value="InterPro"/>
</dbReference>
<keyword evidence="3" id="KW-0949">S-adenosyl-L-methionine</keyword>
<dbReference type="InterPro" id="IPR016461">
    <property type="entry name" value="COMT-like"/>
</dbReference>
<evidence type="ECO:0000313" key="5">
    <source>
        <dbReference type="EMBL" id="SDP11807.1"/>
    </source>
</evidence>
<feature type="domain" description="O-methyltransferase C-terminal" evidence="4">
    <location>
        <begin position="5"/>
        <end position="41"/>
    </location>
</feature>
<evidence type="ECO:0000256" key="2">
    <source>
        <dbReference type="ARBA" id="ARBA00022679"/>
    </source>
</evidence>
<evidence type="ECO:0000256" key="3">
    <source>
        <dbReference type="ARBA" id="ARBA00022691"/>
    </source>
</evidence>
<protein>
    <submittedName>
        <fullName evidence="5">O-methyltransferase</fullName>
    </submittedName>
</protein>
<dbReference type="PROSITE" id="PS51683">
    <property type="entry name" value="SAM_OMT_II"/>
    <property type="match status" value="1"/>
</dbReference>
<sequence length="60" mass="6710">MPEGNAPHPAKLIDLEMLVIVGGRERTEKEHREFLARAGFRLDRVVQTVSPLCVLESTPV</sequence>
<dbReference type="GO" id="GO:0032259">
    <property type="term" value="P:methylation"/>
    <property type="evidence" value="ECO:0007669"/>
    <property type="project" value="UniProtKB-KW"/>
</dbReference>
<evidence type="ECO:0000256" key="1">
    <source>
        <dbReference type="ARBA" id="ARBA00022603"/>
    </source>
</evidence>
<evidence type="ECO:0000259" key="4">
    <source>
        <dbReference type="Pfam" id="PF00891"/>
    </source>
</evidence>
<evidence type="ECO:0000313" key="6">
    <source>
        <dbReference type="Proteomes" id="UP000199651"/>
    </source>
</evidence>
<accession>A0A1H0Q327</accession>
<dbReference type="SUPFAM" id="SSF53335">
    <property type="entry name" value="S-adenosyl-L-methionine-dependent methyltransferases"/>
    <property type="match status" value="1"/>
</dbReference>
<keyword evidence="1 5" id="KW-0489">Methyltransferase</keyword>
<keyword evidence="6" id="KW-1185">Reference proteome</keyword>
<dbReference type="Proteomes" id="UP000199651">
    <property type="component" value="Unassembled WGS sequence"/>
</dbReference>
<dbReference type="InterPro" id="IPR001077">
    <property type="entry name" value="COMT_C"/>
</dbReference>
<organism evidence="5 6">
    <name type="scientific">Actinokineospora alba</name>
    <dbReference type="NCBI Taxonomy" id="504798"/>
    <lineage>
        <taxon>Bacteria</taxon>
        <taxon>Bacillati</taxon>
        <taxon>Actinomycetota</taxon>
        <taxon>Actinomycetes</taxon>
        <taxon>Pseudonocardiales</taxon>
        <taxon>Pseudonocardiaceae</taxon>
        <taxon>Actinokineospora</taxon>
    </lineage>
</organism>
<dbReference type="STRING" id="504798.SAMN05421871_10670"/>
<reference evidence="6" key="1">
    <citation type="submission" date="2016-10" db="EMBL/GenBank/DDBJ databases">
        <authorList>
            <person name="Varghese N."/>
            <person name="Submissions S."/>
        </authorList>
    </citation>
    <scope>NUCLEOTIDE SEQUENCE [LARGE SCALE GENOMIC DNA]</scope>
    <source>
        <strain evidence="6">IBRC-M 10655</strain>
    </source>
</reference>
<dbReference type="Pfam" id="PF00891">
    <property type="entry name" value="Methyltransf_2"/>
    <property type="match status" value="1"/>
</dbReference>